<proteinExistence type="predicted"/>
<reference evidence="1 2" key="1">
    <citation type="journal article" date="2003" name="Proc. Natl. Acad. Sci. U.S.A.">
        <title>Complete genome sequence of the Q-fever pathogen, Coxiella burnetii.</title>
        <authorList>
            <person name="Seshadri R."/>
            <person name="Paulsen I.T."/>
            <person name="Eisen J.A."/>
            <person name="Read T.D."/>
            <person name="Nelson K.E."/>
            <person name="Nelson W.C."/>
            <person name="Ward N.L."/>
            <person name="Tettelin H."/>
            <person name="Davidsen T.M."/>
            <person name="Beanan M.J."/>
            <person name="Deboy R.T."/>
            <person name="Daugherty S.C."/>
            <person name="Brinkac L.M."/>
            <person name="Madupu R."/>
            <person name="Dodson R.J."/>
            <person name="Khouri H.M."/>
            <person name="Lee K.H."/>
            <person name="Carty H.A."/>
            <person name="Scanlan D."/>
            <person name="Heinzen R.A."/>
            <person name="Thompson H.A."/>
            <person name="Samuel J.E."/>
            <person name="Fraser C.M."/>
            <person name="Heidelberg J.F."/>
        </authorList>
    </citation>
    <scope>NUCLEOTIDE SEQUENCE [LARGE SCALE GENOMIC DNA]</scope>
    <source>
        <strain evidence="2">RSA 493 / Nine Mile phase I</strain>
    </source>
</reference>
<protein>
    <submittedName>
        <fullName evidence="1">Uncharacterized protein</fullName>
    </submittedName>
</protein>
<name>B5QSB7_COXBU</name>
<keyword evidence="2" id="KW-1185">Reference proteome</keyword>
<sequence length="44" mass="5354">MEKVFFQPLYSQTVIHACARTTKIFFIYLNKFKRHRFCINTRGV</sequence>
<dbReference type="RefSeq" id="WP_010958079.1">
    <property type="nucleotide sequence ID" value="NC_002971.4"/>
</dbReference>
<reference evidence="1 2" key="2">
    <citation type="journal article" date="2009" name="Infect. Immun.">
        <title>Comparative genomics reveal extensive transposon-mediated genomic plasticity and diversity among potential effector proteins within the genus Coxiella.</title>
        <authorList>
            <person name="Beare P.A."/>
            <person name="Unsworth N."/>
            <person name="Andoh M."/>
            <person name="Voth D.E."/>
            <person name="Omsland A."/>
            <person name="Gilk S.D."/>
            <person name="Williams K.P."/>
            <person name="Sobral B.W."/>
            <person name="Kupko J.J.III."/>
            <person name="Porcella S.F."/>
            <person name="Samuel J.E."/>
            <person name="Heinzen R.A."/>
        </authorList>
    </citation>
    <scope>NUCLEOTIDE SEQUENCE [LARGE SCALE GENOMIC DNA]</scope>
    <source>
        <strain evidence="2">RSA 493 / Nine Mile phase I</strain>
    </source>
</reference>
<dbReference type="HOGENOM" id="CLU_3215106_0_0_6"/>
<evidence type="ECO:0000313" key="1">
    <source>
        <dbReference type="EMBL" id="ACI15281.1"/>
    </source>
</evidence>
<gene>
    <name evidence="1" type="ORF">CBU_1216a</name>
</gene>
<dbReference type="KEGG" id="cbu:CBU_1216a"/>
<dbReference type="EnsemblBacteria" id="ACI15281">
    <property type="protein sequence ID" value="ACI15281"/>
    <property type="gene ID" value="CBU_1216a"/>
</dbReference>
<dbReference type="GeneID" id="7065889"/>
<dbReference type="AlphaFoldDB" id="B5QSB7"/>
<organism evidence="1 2">
    <name type="scientific">Coxiella burnetii (strain RSA 493 / Nine Mile phase I)</name>
    <dbReference type="NCBI Taxonomy" id="227377"/>
    <lineage>
        <taxon>Bacteria</taxon>
        <taxon>Pseudomonadati</taxon>
        <taxon>Pseudomonadota</taxon>
        <taxon>Gammaproteobacteria</taxon>
        <taxon>Legionellales</taxon>
        <taxon>Coxiellaceae</taxon>
        <taxon>Coxiella</taxon>
    </lineage>
</organism>
<accession>B5QSB7</accession>
<dbReference type="RefSeq" id="YP_002332990.1">
    <property type="nucleotide sequence ID" value="NC_002971.4"/>
</dbReference>
<evidence type="ECO:0000313" key="2">
    <source>
        <dbReference type="Proteomes" id="UP000002671"/>
    </source>
</evidence>
<dbReference type="Proteomes" id="UP000002671">
    <property type="component" value="Chromosome"/>
</dbReference>
<dbReference type="EMBL" id="AE016828">
    <property type="protein sequence ID" value="ACI15281.1"/>
    <property type="molecule type" value="Genomic_DNA"/>
</dbReference>